<reference evidence="3" key="1">
    <citation type="submission" date="2022-03" db="EMBL/GenBank/DDBJ databases">
        <title>Draft genome sequence of Aduncisulcus paluster, a free-living microaerophilic Fornicata.</title>
        <authorList>
            <person name="Yuyama I."/>
            <person name="Kume K."/>
            <person name="Tamura T."/>
            <person name="Inagaki Y."/>
            <person name="Hashimoto T."/>
        </authorList>
    </citation>
    <scope>NUCLEOTIDE SEQUENCE</scope>
    <source>
        <strain evidence="3">NY0171</strain>
    </source>
</reference>
<accession>A0ABQ5KKS8</accession>
<feature type="domain" description="NrS-1 polymerase-like helicase" evidence="2">
    <location>
        <begin position="263"/>
        <end position="329"/>
    </location>
</feature>
<evidence type="ECO:0000259" key="2">
    <source>
        <dbReference type="Pfam" id="PF19263"/>
    </source>
</evidence>
<evidence type="ECO:0000313" key="4">
    <source>
        <dbReference type="Proteomes" id="UP001057375"/>
    </source>
</evidence>
<feature type="region of interest" description="Disordered" evidence="1">
    <location>
        <begin position="528"/>
        <end position="550"/>
    </location>
</feature>
<sequence>NMAEHTADGRAESGFAFLGDGLMQCSHGHCQHLSTPGFKQMMLDQFDEWAKGRRALGLDVPLGAKDGRHFLTLTDLKAQGALGGDGIEAALSEAEGVAQRQADAQAEKEQTFEDGLAALAYRFVWVQSQNLFVDTKLREFVTTVGLGQHKDVVKLIPAGTTGKKAAANVLLNRDDRGDALGLVYRPGDNSVLVEAVNGQGFVGPHVNMWVPGNIGRRPGNPSKWLEVVEHVVPDTDFREWLLNWLAWVLQNPSQRTPVIPFIVSGQGTGKDTFLAPVLRILGEQNVTKVNQEEFASPFNEWVRRRFLHLDEVKLDAGGRAYNKIKSLTGTGAGCMVTIDSVWALDDFEALNKIEEVERIHDFLMSRDLTGFNAHTPPEDTTGSKADVIAAALPEGARAAFALVASGAMKDRVLFTTQEVVEALQGHPNPNVRNHLTANIVARGIQVAGCIQASNGLQVRIDGQRQRLWVGVNVDMKERARLAGRGVTAPPSMVELRDLYAADLKAEAERAAKAVEDALGVAQKPQLAALSNGSGPRPGVAAVGHDAPSPDQFKAQHLERRQPVRLAERAAKAVEDALGVGA</sequence>
<proteinExistence type="predicted"/>
<dbReference type="EMBL" id="BQXS01009899">
    <property type="protein sequence ID" value="GKT32079.1"/>
    <property type="molecule type" value="Genomic_DNA"/>
</dbReference>
<dbReference type="InterPro" id="IPR045455">
    <property type="entry name" value="NrS-1_pol-like_helicase"/>
</dbReference>
<evidence type="ECO:0000313" key="3">
    <source>
        <dbReference type="EMBL" id="GKT32079.1"/>
    </source>
</evidence>
<name>A0ABQ5KKS8_9EUKA</name>
<protein>
    <recommendedName>
        <fullName evidence="2">NrS-1 polymerase-like helicase domain-containing protein</fullName>
    </recommendedName>
</protein>
<dbReference type="Proteomes" id="UP001057375">
    <property type="component" value="Unassembled WGS sequence"/>
</dbReference>
<dbReference type="Pfam" id="PF19263">
    <property type="entry name" value="DUF5906"/>
    <property type="match status" value="1"/>
</dbReference>
<feature type="non-terminal residue" evidence="3">
    <location>
        <position position="1"/>
    </location>
</feature>
<organism evidence="3 4">
    <name type="scientific">Aduncisulcus paluster</name>
    <dbReference type="NCBI Taxonomy" id="2918883"/>
    <lineage>
        <taxon>Eukaryota</taxon>
        <taxon>Metamonada</taxon>
        <taxon>Carpediemonas-like organisms</taxon>
        <taxon>Aduncisulcus</taxon>
    </lineage>
</organism>
<gene>
    <name evidence="3" type="ORF">ADUPG1_006329</name>
</gene>
<evidence type="ECO:0000256" key="1">
    <source>
        <dbReference type="SAM" id="MobiDB-lite"/>
    </source>
</evidence>
<keyword evidence="4" id="KW-1185">Reference proteome</keyword>
<comment type="caution">
    <text evidence="3">The sequence shown here is derived from an EMBL/GenBank/DDBJ whole genome shotgun (WGS) entry which is preliminary data.</text>
</comment>